<dbReference type="RefSeq" id="XP_067694331.1">
    <property type="nucleotide sequence ID" value="XM_067838337.1"/>
</dbReference>
<organism evidence="2 3">
    <name type="scientific">Leishmania enriettii</name>
    <dbReference type="NCBI Taxonomy" id="5663"/>
    <lineage>
        <taxon>Eukaryota</taxon>
        <taxon>Discoba</taxon>
        <taxon>Euglenozoa</taxon>
        <taxon>Kinetoplastea</taxon>
        <taxon>Metakinetoplastina</taxon>
        <taxon>Trypanosomatida</taxon>
        <taxon>Trypanosomatidae</taxon>
        <taxon>Leishmaniinae</taxon>
        <taxon>Leishmania</taxon>
    </lineage>
</organism>
<name>A0A836GWN0_LEIEN</name>
<protein>
    <submittedName>
        <fullName evidence="2">Uncharacterized protein</fullName>
    </submittedName>
</protein>
<feature type="compositionally biased region" description="Polar residues" evidence="1">
    <location>
        <begin position="36"/>
        <end position="50"/>
    </location>
</feature>
<comment type="caution">
    <text evidence="2">The sequence shown here is derived from an EMBL/GenBank/DDBJ whole genome shotgun (WGS) entry which is preliminary data.</text>
</comment>
<feature type="region of interest" description="Disordered" evidence="1">
    <location>
        <begin position="36"/>
        <end position="55"/>
    </location>
</feature>
<reference evidence="2 3" key="1">
    <citation type="submission" date="2021-02" db="EMBL/GenBank/DDBJ databases">
        <title>Leishmania (Mundinia) enrietti genome sequencing and assembly.</title>
        <authorList>
            <person name="Almutairi H."/>
            <person name="Gatherer D."/>
        </authorList>
    </citation>
    <scope>NUCLEOTIDE SEQUENCE [LARGE SCALE GENOMIC DNA]</scope>
    <source>
        <strain evidence="2">CUR178</strain>
    </source>
</reference>
<dbReference type="OrthoDB" id="263245at2759"/>
<dbReference type="AlphaFoldDB" id="A0A836GWN0"/>
<accession>A0A836GWN0</accession>
<gene>
    <name evidence="2" type="ORF">CUR178_06677</name>
</gene>
<sequence length="131" mass="14594">MGLETRRNIIEEDFEEHFDMSLRLQSFVKFLDGVSSTTGSNTEQQHMSSNESEKSEADLFESYMGLQLRLAPFNAIDANPRQCYCLDSVHCVCGDLFLPPLLIGNAAAALPQLTHDLATRCLESNGLSNQH</sequence>
<keyword evidence="3" id="KW-1185">Reference proteome</keyword>
<dbReference type="KEGG" id="lenr:94173847"/>
<dbReference type="GeneID" id="94173847"/>
<evidence type="ECO:0000256" key="1">
    <source>
        <dbReference type="SAM" id="MobiDB-lite"/>
    </source>
</evidence>
<evidence type="ECO:0000313" key="2">
    <source>
        <dbReference type="EMBL" id="KAG5482641.1"/>
    </source>
</evidence>
<evidence type="ECO:0000313" key="3">
    <source>
        <dbReference type="Proteomes" id="UP000674179"/>
    </source>
</evidence>
<dbReference type="EMBL" id="JAFHKP010000015">
    <property type="protein sequence ID" value="KAG5482641.1"/>
    <property type="molecule type" value="Genomic_DNA"/>
</dbReference>
<proteinExistence type="predicted"/>
<dbReference type="Proteomes" id="UP000674179">
    <property type="component" value="Chromosome 15"/>
</dbReference>